<evidence type="ECO:0000256" key="2">
    <source>
        <dbReference type="ARBA" id="ARBA00011955"/>
    </source>
</evidence>
<dbReference type="SUPFAM" id="SSF143631">
    <property type="entry name" value="ApbE-like"/>
    <property type="match status" value="1"/>
</dbReference>
<dbReference type="GO" id="GO:0046872">
    <property type="term" value="F:metal ion binding"/>
    <property type="evidence" value="ECO:0007669"/>
    <property type="project" value="UniProtKB-KW"/>
</dbReference>
<evidence type="ECO:0000256" key="9">
    <source>
        <dbReference type="ARBA" id="ARBA00031306"/>
    </source>
</evidence>
<dbReference type="Pfam" id="PF02424">
    <property type="entry name" value="ApbE"/>
    <property type="match status" value="2"/>
</dbReference>
<gene>
    <name evidence="11" type="ORF">UFOPK3482_01116</name>
</gene>
<sequence length="264" mass="28268">MSIARGAYEIQTWGTIVYIEAASTTIDRAAIDAAIEDVKSFVTDVDNAFSTYKENSFISRLRRNEIEIGQCPKDVQEVWDACQNAKYLSNGAFDPWAVKGGFDPSGYVKGWAADHIAHILTQEGCGHIQVNAAGDLTLRGGNILDSGEIEPWKIGVVNPENRAEILRIFEILEGAIATSGTYERGAHITDPFTGVIAIGAKSATVLGPDGGLTDALATALMVTGDEGADLFGQPELAQYSAWCIDRHDGGAWGVGPEFFTPNAE</sequence>
<dbReference type="InterPro" id="IPR003374">
    <property type="entry name" value="ApbE-like_sf"/>
</dbReference>
<evidence type="ECO:0000256" key="3">
    <source>
        <dbReference type="ARBA" id="ARBA00016337"/>
    </source>
</evidence>
<protein>
    <recommendedName>
        <fullName evidence="3">FAD:protein FMN transferase</fullName>
        <ecNumber evidence="2">2.7.1.180</ecNumber>
    </recommendedName>
    <alternativeName>
        <fullName evidence="9">Flavin transferase</fullName>
    </alternativeName>
</protein>
<evidence type="ECO:0000256" key="7">
    <source>
        <dbReference type="ARBA" id="ARBA00022827"/>
    </source>
</evidence>
<keyword evidence="8" id="KW-0460">Magnesium</keyword>
<dbReference type="EMBL" id="CAFBLZ010000119">
    <property type="protein sequence ID" value="CAB4889024.1"/>
    <property type="molecule type" value="Genomic_DNA"/>
</dbReference>
<organism evidence="11">
    <name type="scientific">freshwater metagenome</name>
    <dbReference type="NCBI Taxonomy" id="449393"/>
    <lineage>
        <taxon>unclassified sequences</taxon>
        <taxon>metagenomes</taxon>
        <taxon>ecological metagenomes</taxon>
    </lineage>
</organism>
<dbReference type="GO" id="GO:0016740">
    <property type="term" value="F:transferase activity"/>
    <property type="evidence" value="ECO:0007669"/>
    <property type="project" value="UniProtKB-KW"/>
</dbReference>
<proteinExistence type="predicted"/>
<dbReference type="PANTHER" id="PTHR30040">
    <property type="entry name" value="THIAMINE BIOSYNTHESIS LIPOPROTEIN APBE"/>
    <property type="match status" value="1"/>
</dbReference>
<evidence type="ECO:0000256" key="1">
    <source>
        <dbReference type="ARBA" id="ARBA00001946"/>
    </source>
</evidence>
<comment type="cofactor">
    <cofactor evidence="1">
        <name>Mg(2+)</name>
        <dbReference type="ChEBI" id="CHEBI:18420"/>
    </cofactor>
</comment>
<dbReference type="PANTHER" id="PTHR30040:SF2">
    <property type="entry name" value="FAD:PROTEIN FMN TRANSFERASE"/>
    <property type="match status" value="1"/>
</dbReference>
<keyword evidence="4" id="KW-0285">Flavoprotein</keyword>
<dbReference type="EC" id="2.7.1.180" evidence="2"/>
<comment type="catalytic activity">
    <reaction evidence="10">
        <text>L-threonyl-[protein] + FAD = FMN-L-threonyl-[protein] + AMP + H(+)</text>
        <dbReference type="Rhea" id="RHEA:36847"/>
        <dbReference type="Rhea" id="RHEA-COMP:11060"/>
        <dbReference type="Rhea" id="RHEA-COMP:11061"/>
        <dbReference type="ChEBI" id="CHEBI:15378"/>
        <dbReference type="ChEBI" id="CHEBI:30013"/>
        <dbReference type="ChEBI" id="CHEBI:57692"/>
        <dbReference type="ChEBI" id="CHEBI:74257"/>
        <dbReference type="ChEBI" id="CHEBI:456215"/>
        <dbReference type="EC" id="2.7.1.180"/>
    </reaction>
</comment>
<reference evidence="11" key="1">
    <citation type="submission" date="2020-05" db="EMBL/GenBank/DDBJ databases">
        <authorList>
            <person name="Chiriac C."/>
            <person name="Salcher M."/>
            <person name="Ghai R."/>
            <person name="Kavagutti S V."/>
        </authorList>
    </citation>
    <scope>NUCLEOTIDE SEQUENCE</scope>
</reference>
<evidence type="ECO:0000256" key="6">
    <source>
        <dbReference type="ARBA" id="ARBA00022723"/>
    </source>
</evidence>
<dbReference type="AlphaFoldDB" id="A0A6J7F5W4"/>
<name>A0A6J7F5W4_9ZZZZ</name>
<keyword evidence="6" id="KW-0479">Metal-binding</keyword>
<dbReference type="Gene3D" id="3.10.520.10">
    <property type="entry name" value="ApbE-like domains"/>
    <property type="match status" value="2"/>
</dbReference>
<evidence type="ECO:0000313" key="11">
    <source>
        <dbReference type="EMBL" id="CAB4889024.1"/>
    </source>
</evidence>
<dbReference type="InterPro" id="IPR024932">
    <property type="entry name" value="ApbE"/>
</dbReference>
<accession>A0A6J7F5W4</accession>
<evidence type="ECO:0000256" key="8">
    <source>
        <dbReference type="ARBA" id="ARBA00022842"/>
    </source>
</evidence>
<keyword evidence="5" id="KW-0808">Transferase</keyword>
<keyword evidence="7" id="KW-0274">FAD</keyword>
<evidence type="ECO:0000256" key="4">
    <source>
        <dbReference type="ARBA" id="ARBA00022630"/>
    </source>
</evidence>
<evidence type="ECO:0000256" key="5">
    <source>
        <dbReference type="ARBA" id="ARBA00022679"/>
    </source>
</evidence>
<evidence type="ECO:0000256" key="10">
    <source>
        <dbReference type="ARBA" id="ARBA00048540"/>
    </source>
</evidence>